<evidence type="ECO:0000256" key="3">
    <source>
        <dbReference type="ARBA" id="ARBA00022729"/>
    </source>
</evidence>
<feature type="binding site" evidence="4">
    <location>
        <position position="69"/>
    </location>
    <ligand>
        <name>molybdate</name>
        <dbReference type="ChEBI" id="CHEBI:36264"/>
    </ligand>
</feature>
<evidence type="ECO:0000256" key="2">
    <source>
        <dbReference type="ARBA" id="ARBA00022723"/>
    </source>
</evidence>
<dbReference type="Proteomes" id="UP001304340">
    <property type="component" value="Chromosome"/>
</dbReference>
<evidence type="ECO:0000256" key="5">
    <source>
        <dbReference type="SAM" id="Phobius"/>
    </source>
</evidence>
<dbReference type="PIRSF" id="PIRSF004846">
    <property type="entry name" value="ModA"/>
    <property type="match status" value="1"/>
</dbReference>
<keyword evidence="4" id="KW-0500">Molybdenum</keyword>
<dbReference type="GO" id="GO:0030973">
    <property type="term" value="F:molybdate ion binding"/>
    <property type="evidence" value="ECO:0007669"/>
    <property type="project" value="TreeGrafter"/>
</dbReference>
<dbReference type="EMBL" id="CP138359">
    <property type="protein sequence ID" value="WPF82736.1"/>
    <property type="molecule type" value="Genomic_DNA"/>
</dbReference>
<dbReference type="InterPro" id="IPR005950">
    <property type="entry name" value="ModA"/>
</dbReference>
<dbReference type="RefSeq" id="WP_319158372.1">
    <property type="nucleotide sequence ID" value="NZ_CP138359.1"/>
</dbReference>
<dbReference type="PANTHER" id="PTHR30632">
    <property type="entry name" value="MOLYBDATE-BINDING PERIPLASMIC PROTEIN"/>
    <property type="match status" value="1"/>
</dbReference>
<keyword evidence="7" id="KW-1185">Reference proteome</keyword>
<keyword evidence="3" id="KW-0732">Signal</keyword>
<feature type="transmembrane region" description="Helical" evidence="5">
    <location>
        <begin position="21"/>
        <end position="39"/>
    </location>
</feature>
<dbReference type="SUPFAM" id="SSF53850">
    <property type="entry name" value="Periplasmic binding protein-like II"/>
    <property type="match status" value="1"/>
</dbReference>
<accession>A0AAF0Z8B4</accession>
<keyword evidence="5" id="KW-1133">Transmembrane helix</keyword>
<reference evidence="7" key="1">
    <citation type="submission" date="2023-11" db="EMBL/GenBank/DDBJ databases">
        <authorList>
            <person name="Helweg L.P."/>
            <person name="Kiel A."/>
            <person name="Hitz F."/>
            <person name="Ruckert-Reed C."/>
            <person name="Busche T."/>
            <person name="Kaltschmidt B."/>
            <person name="Kaltschmidt C."/>
        </authorList>
    </citation>
    <scope>NUCLEOTIDE SEQUENCE [LARGE SCALE GENOMIC DNA]</scope>
    <source>
        <strain evidence="7">4.1</strain>
    </source>
</reference>
<keyword evidence="5" id="KW-0472">Membrane</keyword>
<dbReference type="GO" id="GO:0046872">
    <property type="term" value="F:metal ion binding"/>
    <property type="evidence" value="ECO:0007669"/>
    <property type="project" value="UniProtKB-KW"/>
</dbReference>
<feature type="binding site" evidence="4">
    <location>
        <position position="223"/>
    </location>
    <ligand>
        <name>molybdate</name>
        <dbReference type="ChEBI" id="CHEBI:36264"/>
    </ligand>
</feature>
<evidence type="ECO:0000256" key="1">
    <source>
        <dbReference type="ARBA" id="ARBA00009175"/>
    </source>
</evidence>
<dbReference type="Gene3D" id="3.40.190.10">
    <property type="entry name" value="Periplasmic binding protein-like II"/>
    <property type="match status" value="2"/>
</dbReference>
<dbReference type="NCBIfam" id="TIGR01256">
    <property type="entry name" value="modA"/>
    <property type="match status" value="1"/>
</dbReference>
<dbReference type="GO" id="GO:0015689">
    <property type="term" value="P:molybdate ion transport"/>
    <property type="evidence" value="ECO:0007669"/>
    <property type="project" value="InterPro"/>
</dbReference>
<name>A0AAF0Z8B4_9MICO</name>
<evidence type="ECO:0000256" key="4">
    <source>
        <dbReference type="PIRSR" id="PIRSR004846-1"/>
    </source>
</evidence>
<keyword evidence="5" id="KW-0812">Transmembrane</keyword>
<sequence>MASSRHTGGEGRRPRRRAGSLPALVSVVALALCGTSLVGCTPGSAGSSADQGLQGAQGSQTVTVLAAASLTDSFEAIAADLEAASPGTEVVLSFGSSSTLALQVRAGAPADVLATADPTTMATALDGLTLEGSGAAPSPVVFARNDLVIAVAPGNPLGITDLTDLAADGLVVSRCAPAVPCGTLADAALAAAGITLVGASEAPDVKAAFAPLVAGQVDAALVYRSDVVASTGADHVELAPAVAQTTAYPIVSLTGTAVADAFVEGVLSEAGAATLAEHGLHAP</sequence>
<dbReference type="Pfam" id="PF13531">
    <property type="entry name" value="SBP_bac_11"/>
    <property type="match status" value="1"/>
</dbReference>
<proteinExistence type="inferred from homology"/>
<evidence type="ECO:0000313" key="6">
    <source>
        <dbReference type="EMBL" id="WPF82736.1"/>
    </source>
</evidence>
<dbReference type="AlphaFoldDB" id="A0AAF0Z8B4"/>
<feature type="binding site" evidence="4">
    <location>
        <position position="97"/>
    </location>
    <ligand>
        <name>molybdate</name>
        <dbReference type="ChEBI" id="CHEBI:36264"/>
    </ligand>
</feature>
<dbReference type="KEGG" id="sbil:SANBI_000348"/>
<organism evidence="6 7">
    <name type="scientific">Sanguibacter biliveldensis</name>
    <dbReference type="NCBI Taxonomy" id="3030830"/>
    <lineage>
        <taxon>Bacteria</taxon>
        <taxon>Bacillati</taxon>
        <taxon>Actinomycetota</taxon>
        <taxon>Actinomycetes</taxon>
        <taxon>Micrococcales</taxon>
        <taxon>Sanguibacteraceae</taxon>
        <taxon>Sanguibacter</taxon>
    </lineage>
</organism>
<keyword evidence="2 4" id="KW-0479">Metal-binding</keyword>
<feature type="binding site" evidence="4">
    <location>
        <position position="205"/>
    </location>
    <ligand>
        <name>molybdate</name>
        <dbReference type="ChEBI" id="CHEBI:36264"/>
    </ligand>
</feature>
<dbReference type="InterPro" id="IPR050682">
    <property type="entry name" value="ModA/WtpA"/>
</dbReference>
<evidence type="ECO:0000313" key="7">
    <source>
        <dbReference type="Proteomes" id="UP001304340"/>
    </source>
</evidence>
<gene>
    <name evidence="6" type="primary">modA</name>
    <name evidence="6" type="ORF">SANBI_000348</name>
</gene>
<protein>
    <submittedName>
        <fullName evidence="6">Molybdate ABC transporter substrate-binding protein</fullName>
    </submittedName>
</protein>
<dbReference type="PANTHER" id="PTHR30632:SF0">
    <property type="entry name" value="SULFATE-BINDING PROTEIN"/>
    <property type="match status" value="1"/>
</dbReference>
<comment type="similarity">
    <text evidence="1">Belongs to the bacterial solute-binding protein ModA family.</text>
</comment>